<organism evidence="6 7">
    <name type="scientific">Rhamnusium bicolor</name>
    <dbReference type="NCBI Taxonomy" id="1586634"/>
    <lineage>
        <taxon>Eukaryota</taxon>
        <taxon>Metazoa</taxon>
        <taxon>Ecdysozoa</taxon>
        <taxon>Arthropoda</taxon>
        <taxon>Hexapoda</taxon>
        <taxon>Insecta</taxon>
        <taxon>Pterygota</taxon>
        <taxon>Neoptera</taxon>
        <taxon>Endopterygota</taxon>
        <taxon>Coleoptera</taxon>
        <taxon>Polyphaga</taxon>
        <taxon>Cucujiformia</taxon>
        <taxon>Chrysomeloidea</taxon>
        <taxon>Cerambycidae</taxon>
        <taxon>Lepturinae</taxon>
        <taxon>Rhagiini</taxon>
        <taxon>Rhamnusium</taxon>
    </lineage>
</organism>
<comment type="catalytic activity">
    <reaction evidence="4">
        <text>ATP + H2O = ADP + phosphate + H(+)</text>
        <dbReference type="Rhea" id="RHEA:13065"/>
        <dbReference type="ChEBI" id="CHEBI:15377"/>
        <dbReference type="ChEBI" id="CHEBI:15378"/>
        <dbReference type="ChEBI" id="CHEBI:30616"/>
        <dbReference type="ChEBI" id="CHEBI:43474"/>
        <dbReference type="ChEBI" id="CHEBI:456216"/>
        <dbReference type="EC" id="3.6.4.13"/>
    </reaction>
</comment>
<reference evidence="6" key="1">
    <citation type="journal article" date="2023" name="Insect Mol. Biol.">
        <title>Genome sequencing provides insights into the evolution of gene families encoding plant cell wall-degrading enzymes in longhorned beetles.</title>
        <authorList>
            <person name="Shin N.R."/>
            <person name="Okamura Y."/>
            <person name="Kirsch R."/>
            <person name="Pauchet Y."/>
        </authorList>
    </citation>
    <scope>NUCLEOTIDE SEQUENCE</scope>
    <source>
        <strain evidence="6">RBIC_L_NR</strain>
    </source>
</reference>
<keyword evidence="2 4" id="KW-0378">Hydrolase</keyword>
<dbReference type="Proteomes" id="UP001162156">
    <property type="component" value="Unassembled WGS sequence"/>
</dbReference>
<keyword evidence="4" id="KW-0347">Helicase</keyword>
<dbReference type="InterPro" id="IPR011545">
    <property type="entry name" value="DEAD/DEAH_box_helicase_dom"/>
</dbReference>
<evidence type="ECO:0000259" key="5">
    <source>
        <dbReference type="PROSITE" id="PS51192"/>
    </source>
</evidence>
<dbReference type="InterPro" id="IPR014001">
    <property type="entry name" value="Helicase_ATP-bd"/>
</dbReference>
<keyword evidence="1 4" id="KW-0547">Nucleotide-binding</keyword>
<evidence type="ECO:0000256" key="4">
    <source>
        <dbReference type="RuleBase" id="RU365068"/>
    </source>
</evidence>
<keyword evidence="4" id="KW-0694">RNA-binding</keyword>
<comment type="function">
    <text evidence="4">RNA helicase.</text>
</comment>
<dbReference type="GO" id="GO:0005524">
    <property type="term" value="F:ATP binding"/>
    <property type="evidence" value="ECO:0007669"/>
    <property type="project" value="UniProtKB-UniRule"/>
</dbReference>
<evidence type="ECO:0000313" key="7">
    <source>
        <dbReference type="Proteomes" id="UP001162156"/>
    </source>
</evidence>
<gene>
    <name evidence="6" type="ORF">NQ314_014341</name>
</gene>
<dbReference type="Gene3D" id="3.40.50.300">
    <property type="entry name" value="P-loop containing nucleotide triphosphate hydrolases"/>
    <property type="match status" value="1"/>
</dbReference>
<dbReference type="GO" id="GO:0003724">
    <property type="term" value="F:RNA helicase activity"/>
    <property type="evidence" value="ECO:0007669"/>
    <property type="project" value="UniProtKB-EC"/>
</dbReference>
<proteinExistence type="inferred from homology"/>
<protein>
    <recommendedName>
        <fullName evidence="4">ATP-dependent RNA helicase</fullName>
        <ecNumber evidence="4">3.6.4.13</ecNumber>
    </recommendedName>
</protein>
<name>A0AAV8X2F8_9CUCU</name>
<dbReference type="EC" id="3.6.4.13" evidence="4"/>
<dbReference type="Pfam" id="PF00270">
    <property type="entry name" value="DEAD"/>
    <property type="match status" value="1"/>
</dbReference>
<feature type="domain" description="Helicase ATP-binding" evidence="5">
    <location>
        <begin position="1"/>
        <end position="71"/>
    </location>
</feature>
<comment type="caution">
    <text evidence="6">The sequence shown here is derived from an EMBL/GenBank/DDBJ whole genome shotgun (WGS) entry which is preliminary data.</text>
</comment>
<evidence type="ECO:0000256" key="2">
    <source>
        <dbReference type="ARBA" id="ARBA00022801"/>
    </source>
</evidence>
<dbReference type="GO" id="GO:0016787">
    <property type="term" value="F:hydrolase activity"/>
    <property type="evidence" value="ECO:0007669"/>
    <property type="project" value="UniProtKB-KW"/>
</dbReference>
<sequence>MAAVKQERILLKGPEIVVATPGRLWELIQQGNSHLSQIDNIRFLAIDETDRMLERGHFQELHDLLERVNFD</sequence>
<dbReference type="PROSITE" id="PS51192">
    <property type="entry name" value="HELICASE_ATP_BIND_1"/>
    <property type="match status" value="1"/>
</dbReference>
<dbReference type="AlphaFoldDB" id="A0AAV8X2F8"/>
<comment type="domain">
    <text evidence="4">The Q motif is unique to and characteristic of the DEAD box family of RNA helicases and controls ATP binding and hydrolysis.</text>
</comment>
<accession>A0AAV8X2F8</accession>
<evidence type="ECO:0000256" key="1">
    <source>
        <dbReference type="ARBA" id="ARBA00022741"/>
    </source>
</evidence>
<keyword evidence="7" id="KW-1185">Reference proteome</keyword>
<keyword evidence="3 4" id="KW-0067">ATP-binding</keyword>
<evidence type="ECO:0000256" key="3">
    <source>
        <dbReference type="ARBA" id="ARBA00022840"/>
    </source>
</evidence>
<comment type="similarity">
    <text evidence="4">Belongs to the DEAD box helicase family.</text>
</comment>
<dbReference type="SUPFAM" id="SSF52540">
    <property type="entry name" value="P-loop containing nucleoside triphosphate hydrolases"/>
    <property type="match status" value="1"/>
</dbReference>
<dbReference type="PANTHER" id="PTHR24031">
    <property type="entry name" value="RNA HELICASE"/>
    <property type="match status" value="1"/>
</dbReference>
<dbReference type="GO" id="GO:0003723">
    <property type="term" value="F:RNA binding"/>
    <property type="evidence" value="ECO:0007669"/>
    <property type="project" value="UniProtKB-UniRule"/>
</dbReference>
<dbReference type="InterPro" id="IPR027417">
    <property type="entry name" value="P-loop_NTPase"/>
</dbReference>
<evidence type="ECO:0000313" key="6">
    <source>
        <dbReference type="EMBL" id="KAJ8932924.1"/>
    </source>
</evidence>
<dbReference type="EMBL" id="JANEYF010003946">
    <property type="protein sequence ID" value="KAJ8932924.1"/>
    <property type="molecule type" value="Genomic_DNA"/>
</dbReference>